<dbReference type="GO" id="GO:0006508">
    <property type="term" value="P:proteolysis"/>
    <property type="evidence" value="ECO:0007669"/>
    <property type="project" value="UniProtKB-KW"/>
</dbReference>
<keyword evidence="1" id="KW-0645">Protease</keyword>
<dbReference type="Proteomes" id="UP000245695">
    <property type="component" value="Chromosome 1"/>
</dbReference>
<name>A0A2P2BTL6_9FIRM</name>
<evidence type="ECO:0000256" key="3">
    <source>
        <dbReference type="ARBA" id="ARBA00038374"/>
    </source>
</evidence>
<dbReference type="InterPro" id="IPR001539">
    <property type="entry name" value="Peptidase_U32"/>
</dbReference>
<dbReference type="EC" id="3.4.-.-" evidence="4"/>
<sequence length="307" mass="35031">MHNVELLAPARSLEELKLNITNGADAIYIGSEAFGLNSIDKEFLKDELIEGINFAHKHNKKVYASVNIVPHSKDFSDIETYLKELEFVGIDAIIIAEPGMLVVAKKAVPNMDIHLAEQANVTNYVTAKFWHEQGIKRITLSRELSCDELGQIRLNTPIELDLEAYVHGVMAISYSGRPLISNYIKGKDSDSEVNKKTYSLVEEKRPGEYFPVYEDERGTFIFNSKDLCMIKDLPAMIKSGINSLKIEGKMKDANYISKVVKAYRFALDKFYEDPNNWEFNPSWIEEIKLNNREFTSGFYLENPNDQE</sequence>
<dbReference type="AlphaFoldDB" id="A0A2P2BTL6"/>
<evidence type="ECO:0000313" key="4">
    <source>
        <dbReference type="EMBL" id="CEI73672.1"/>
    </source>
</evidence>
<dbReference type="PANTHER" id="PTHR30217">
    <property type="entry name" value="PEPTIDASE U32 FAMILY"/>
    <property type="match status" value="1"/>
</dbReference>
<dbReference type="RefSeq" id="WP_092924488.1">
    <property type="nucleotide sequence ID" value="NZ_FJTZ01000012.1"/>
</dbReference>
<comment type="similarity">
    <text evidence="3">Belongs to the peptidase U32 family.</text>
</comment>
<accession>A0A2P2BTL6</accession>
<dbReference type="InterPro" id="IPR051454">
    <property type="entry name" value="RNA/ubiquinone_mod_enzymes"/>
</dbReference>
<gene>
    <name evidence="4" type="ORF">FRIFI_2144</name>
</gene>
<dbReference type="Pfam" id="PF01136">
    <property type="entry name" value="Peptidase_U32"/>
    <property type="match status" value="1"/>
</dbReference>
<organism evidence="4 5">
    <name type="scientific">Romboutsia hominis</name>
    <dbReference type="NCBI Taxonomy" id="1507512"/>
    <lineage>
        <taxon>Bacteria</taxon>
        <taxon>Bacillati</taxon>
        <taxon>Bacillota</taxon>
        <taxon>Clostridia</taxon>
        <taxon>Peptostreptococcales</taxon>
        <taxon>Peptostreptococcaceae</taxon>
        <taxon>Romboutsia</taxon>
    </lineage>
</organism>
<dbReference type="EMBL" id="LN650648">
    <property type="protein sequence ID" value="CEI73672.1"/>
    <property type="molecule type" value="Genomic_DNA"/>
</dbReference>
<evidence type="ECO:0000256" key="1">
    <source>
        <dbReference type="ARBA" id="ARBA00022670"/>
    </source>
</evidence>
<proteinExistence type="inferred from homology"/>
<evidence type="ECO:0000313" key="5">
    <source>
        <dbReference type="Proteomes" id="UP000245695"/>
    </source>
</evidence>
<evidence type="ECO:0000256" key="2">
    <source>
        <dbReference type="ARBA" id="ARBA00022801"/>
    </source>
</evidence>
<dbReference type="KEGG" id="rhom:FRIFI_2144"/>
<keyword evidence="5" id="KW-1185">Reference proteome</keyword>
<dbReference type="PANTHER" id="PTHR30217:SF6">
    <property type="entry name" value="TRNA HYDROXYLATION PROTEIN P"/>
    <property type="match status" value="1"/>
</dbReference>
<dbReference type="GO" id="GO:0008233">
    <property type="term" value="F:peptidase activity"/>
    <property type="evidence" value="ECO:0007669"/>
    <property type="project" value="UniProtKB-KW"/>
</dbReference>
<keyword evidence="2 4" id="KW-0378">Hydrolase</keyword>
<protein>
    <submittedName>
        <fullName evidence="4">U32 peptidase</fullName>
        <ecNumber evidence="4">3.4.-.-</ecNumber>
    </submittedName>
</protein>
<reference evidence="4 5" key="1">
    <citation type="submission" date="2014-09" db="EMBL/GenBank/DDBJ databases">
        <authorList>
            <person name="Hornung B.V."/>
        </authorList>
    </citation>
    <scope>NUCLEOTIDE SEQUENCE [LARGE SCALE GENOMIC DNA]</scope>
    <source>
        <strain evidence="4 5">FRIFI</strain>
    </source>
</reference>